<dbReference type="AlphaFoldDB" id="A0A4C1U0G0"/>
<evidence type="ECO:0000313" key="1">
    <source>
        <dbReference type="EMBL" id="GBP19779.1"/>
    </source>
</evidence>
<accession>A0A4C1U0G0</accession>
<name>A0A4C1U0G0_EUMVA</name>
<reference evidence="1 2" key="1">
    <citation type="journal article" date="2019" name="Commun. Biol.">
        <title>The bagworm genome reveals a unique fibroin gene that provides high tensile strength.</title>
        <authorList>
            <person name="Kono N."/>
            <person name="Nakamura H."/>
            <person name="Ohtoshi R."/>
            <person name="Tomita M."/>
            <person name="Numata K."/>
            <person name="Arakawa K."/>
        </authorList>
    </citation>
    <scope>NUCLEOTIDE SEQUENCE [LARGE SCALE GENOMIC DNA]</scope>
</reference>
<organism evidence="1 2">
    <name type="scientific">Eumeta variegata</name>
    <name type="common">Bagworm moth</name>
    <name type="synonym">Eumeta japonica</name>
    <dbReference type="NCBI Taxonomy" id="151549"/>
    <lineage>
        <taxon>Eukaryota</taxon>
        <taxon>Metazoa</taxon>
        <taxon>Ecdysozoa</taxon>
        <taxon>Arthropoda</taxon>
        <taxon>Hexapoda</taxon>
        <taxon>Insecta</taxon>
        <taxon>Pterygota</taxon>
        <taxon>Neoptera</taxon>
        <taxon>Endopterygota</taxon>
        <taxon>Lepidoptera</taxon>
        <taxon>Glossata</taxon>
        <taxon>Ditrysia</taxon>
        <taxon>Tineoidea</taxon>
        <taxon>Psychidae</taxon>
        <taxon>Oiketicinae</taxon>
        <taxon>Eumeta</taxon>
    </lineage>
</organism>
<keyword evidence="2" id="KW-1185">Reference proteome</keyword>
<dbReference type="Proteomes" id="UP000299102">
    <property type="component" value="Unassembled WGS sequence"/>
</dbReference>
<comment type="caution">
    <text evidence="1">The sequence shown here is derived from an EMBL/GenBank/DDBJ whole genome shotgun (WGS) entry which is preliminary data.</text>
</comment>
<dbReference type="EMBL" id="BGZK01000111">
    <property type="protein sequence ID" value="GBP19779.1"/>
    <property type="molecule type" value="Genomic_DNA"/>
</dbReference>
<sequence>MQYSFLKFLWGKQACEPTESITSNISIISGHRRPWILGSSESPGIPTRHSRGIASAWLRLGENKIEREEWIEDAECCHGGE</sequence>
<evidence type="ECO:0000313" key="2">
    <source>
        <dbReference type="Proteomes" id="UP000299102"/>
    </source>
</evidence>
<gene>
    <name evidence="1" type="ORF">EVAR_8939_1</name>
</gene>
<protein>
    <submittedName>
        <fullName evidence="1">Uncharacterized protein</fullName>
    </submittedName>
</protein>
<proteinExistence type="predicted"/>